<feature type="domain" description="CRM" evidence="3">
    <location>
        <begin position="1"/>
        <end position="98"/>
    </location>
</feature>
<organism evidence="4 5">
    <name type="scientific">Schleiferilactobacillus perolens DSM 12744</name>
    <dbReference type="NCBI Taxonomy" id="1423792"/>
    <lineage>
        <taxon>Bacteria</taxon>
        <taxon>Bacillati</taxon>
        <taxon>Bacillota</taxon>
        <taxon>Bacilli</taxon>
        <taxon>Lactobacillales</taxon>
        <taxon>Lactobacillaceae</taxon>
        <taxon>Schleiferilactobacillus</taxon>
    </lineage>
</organism>
<proteinExistence type="predicted"/>
<dbReference type="RefSeq" id="WP_057819703.1">
    <property type="nucleotide sequence ID" value="NZ_AZEC01000005.1"/>
</dbReference>
<evidence type="ECO:0000256" key="1">
    <source>
        <dbReference type="ARBA" id="ARBA00022884"/>
    </source>
</evidence>
<keyword evidence="1 2" id="KW-0694">RNA-binding</keyword>
<evidence type="ECO:0000313" key="5">
    <source>
        <dbReference type="Proteomes" id="UP000051330"/>
    </source>
</evidence>
<dbReference type="PATRIC" id="fig|1423792.3.peg.2469"/>
<gene>
    <name evidence="4" type="ORF">FD09_GL002421</name>
</gene>
<dbReference type="SUPFAM" id="SSF75471">
    <property type="entry name" value="YhbY-like"/>
    <property type="match status" value="1"/>
</dbReference>
<dbReference type="InterPro" id="IPR001890">
    <property type="entry name" value="RNA-binding_CRM"/>
</dbReference>
<dbReference type="AlphaFoldDB" id="A0A0R1N5M8"/>
<dbReference type="EMBL" id="AZEC01000005">
    <property type="protein sequence ID" value="KRL12882.1"/>
    <property type="molecule type" value="Genomic_DNA"/>
</dbReference>
<accession>A0A0R1N5M8</accession>
<reference evidence="4 5" key="1">
    <citation type="journal article" date="2015" name="Genome Announc.">
        <title>Expanding the biotechnology potential of lactobacilli through comparative genomics of 213 strains and associated genera.</title>
        <authorList>
            <person name="Sun Z."/>
            <person name="Harris H.M."/>
            <person name="McCann A."/>
            <person name="Guo C."/>
            <person name="Argimon S."/>
            <person name="Zhang W."/>
            <person name="Yang X."/>
            <person name="Jeffery I.B."/>
            <person name="Cooney J.C."/>
            <person name="Kagawa T.F."/>
            <person name="Liu W."/>
            <person name="Song Y."/>
            <person name="Salvetti E."/>
            <person name="Wrobel A."/>
            <person name="Rasinkangas P."/>
            <person name="Parkhill J."/>
            <person name="Rea M.C."/>
            <person name="O'Sullivan O."/>
            <person name="Ritari J."/>
            <person name="Douillard F.P."/>
            <person name="Paul Ross R."/>
            <person name="Yang R."/>
            <person name="Briner A.E."/>
            <person name="Felis G.E."/>
            <person name="de Vos W.M."/>
            <person name="Barrangou R."/>
            <person name="Klaenhammer T.R."/>
            <person name="Caufield P.W."/>
            <person name="Cui Y."/>
            <person name="Zhang H."/>
            <person name="O'Toole P.W."/>
        </authorList>
    </citation>
    <scope>NUCLEOTIDE SEQUENCE [LARGE SCALE GENOMIC DNA]</scope>
    <source>
        <strain evidence="4 5">DSM 12744</strain>
    </source>
</reference>
<dbReference type="PANTHER" id="PTHR40065">
    <property type="entry name" value="RNA-BINDING PROTEIN YHBY"/>
    <property type="match status" value="1"/>
</dbReference>
<dbReference type="PROSITE" id="PS51295">
    <property type="entry name" value="CRM"/>
    <property type="match status" value="1"/>
</dbReference>
<name>A0A0R1N5M8_9LACO</name>
<dbReference type="Pfam" id="PF01985">
    <property type="entry name" value="CRS1_YhbY"/>
    <property type="match status" value="1"/>
</dbReference>
<sequence>MTLTGKQKHYLRSQGQTMKPLFRVGKNAVTPEFIDQVDTALAKRELIKISLLPAAEVSLTEALSGLQNALPTVEVAQTIGKTALLYRPASKEKNRHYSVEVQKLGTPQ</sequence>
<dbReference type="GO" id="GO:0003723">
    <property type="term" value="F:RNA binding"/>
    <property type="evidence" value="ECO:0007669"/>
    <property type="project" value="UniProtKB-UniRule"/>
</dbReference>
<dbReference type="OrthoDB" id="9797519at2"/>
<protein>
    <recommendedName>
        <fullName evidence="3">CRM domain-containing protein</fullName>
    </recommendedName>
</protein>
<dbReference type="STRING" id="1423792.FD09_GL002421"/>
<dbReference type="PANTHER" id="PTHR40065:SF3">
    <property type="entry name" value="RNA-BINDING PROTEIN YHBY"/>
    <property type="match status" value="1"/>
</dbReference>
<dbReference type="Gene3D" id="3.30.110.60">
    <property type="entry name" value="YhbY-like"/>
    <property type="match status" value="1"/>
</dbReference>
<dbReference type="InterPro" id="IPR051925">
    <property type="entry name" value="RNA-binding_domain"/>
</dbReference>
<evidence type="ECO:0000256" key="2">
    <source>
        <dbReference type="PROSITE-ProRule" id="PRU00626"/>
    </source>
</evidence>
<comment type="caution">
    <text evidence="4">The sequence shown here is derived from an EMBL/GenBank/DDBJ whole genome shotgun (WGS) entry which is preliminary data.</text>
</comment>
<evidence type="ECO:0000259" key="3">
    <source>
        <dbReference type="PROSITE" id="PS51295"/>
    </source>
</evidence>
<dbReference type="InterPro" id="IPR035920">
    <property type="entry name" value="YhbY-like_sf"/>
</dbReference>
<dbReference type="SMART" id="SM01103">
    <property type="entry name" value="CRS1_YhbY"/>
    <property type="match status" value="1"/>
</dbReference>
<keyword evidence="5" id="KW-1185">Reference proteome</keyword>
<evidence type="ECO:0000313" key="4">
    <source>
        <dbReference type="EMBL" id="KRL12882.1"/>
    </source>
</evidence>
<dbReference type="Proteomes" id="UP000051330">
    <property type="component" value="Unassembled WGS sequence"/>
</dbReference>